<dbReference type="Pfam" id="PF26078">
    <property type="entry name" value="Baseplate_J_M"/>
    <property type="match status" value="1"/>
</dbReference>
<dbReference type="InterPro" id="IPR058530">
    <property type="entry name" value="Baseplate_J-like_C"/>
</dbReference>
<comment type="caution">
    <text evidence="3">The sequence shown here is derived from an EMBL/GenBank/DDBJ whole genome shotgun (WGS) entry which is preliminary data.</text>
</comment>
<protein>
    <submittedName>
        <fullName evidence="3">Baseplate assembly protein</fullName>
    </submittedName>
</protein>
<organism evidence="3 4">
    <name type="scientific">Palleronia caenipelagi</name>
    <dbReference type="NCBI Taxonomy" id="2489174"/>
    <lineage>
        <taxon>Bacteria</taxon>
        <taxon>Pseudomonadati</taxon>
        <taxon>Pseudomonadota</taxon>
        <taxon>Alphaproteobacteria</taxon>
        <taxon>Rhodobacterales</taxon>
        <taxon>Roseobacteraceae</taxon>
        <taxon>Palleronia</taxon>
    </lineage>
</organism>
<evidence type="ECO:0000313" key="4">
    <source>
        <dbReference type="Proteomes" id="UP000318590"/>
    </source>
</evidence>
<feature type="domain" description="Baseplate J-like central" evidence="1">
    <location>
        <begin position="135"/>
        <end position="207"/>
    </location>
</feature>
<dbReference type="PANTHER" id="PTHR35862">
    <property type="entry name" value="FELS-2 PROPHAGE PROTEIN"/>
    <property type="match status" value="1"/>
</dbReference>
<dbReference type="EMBL" id="VFSV01000020">
    <property type="protein sequence ID" value="TRD18395.1"/>
    <property type="molecule type" value="Genomic_DNA"/>
</dbReference>
<dbReference type="PIRSF" id="PIRSF020481">
    <property type="entry name" value="BAP"/>
    <property type="match status" value="1"/>
</dbReference>
<dbReference type="Proteomes" id="UP000318590">
    <property type="component" value="Unassembled WGS sequence"/>
</dbReference>
<dbReference type="PANTHER" id="PTHR35862:SF1">
    <property type="entry name" value="FELS-2 PROPHAGE PROTEIN"/>
    <property type="match status" value="1"/>
</dbReference>
<keyword evidence="4" id="KW-1185">Reference proteome</keyword>
<proteinExistence type="predicted"/>
<dbReference type="Pfam" id="PF26079">
    <property type="entry name" value="Baseplate_J_C"/>
    <property type="match status" value="1"/>
</dbReference>
<gene>
    <name evidence="3" type="ORF">FEV53_12115</name>
</gene>
<dbReference type="InterPro" id="IPR058531">
    <property type="entry name" value="Baseplate_J_M"/>
</dbReference>
<dbReference type="InterPro" id="IPR014507">
    <property type="entry name" value="Baseplate_assembly_J_pred"/>
</dbReference>
<dbReference type="AlphaFoldDB" id="A0A547PW94"/>
<feature type="domain" description="Baseplate J-like C-terminal" evidence="2">
    <location>
        <begin position="214"/>
        <end position="282"/>
    </location>
</feature>
<evidence type="ECO:0000313" key="3">
    <source>
        <dbReference type="EMBL" id="TRD18395.1"/>
    </source>
</evidence>
<sequence length="302" mass="32192">MTRFSDIDLAELPAAEVITQVSFDALLEEMTAHVETRLPELSPHIRLESEPMRKILRVAAYFRMLDRQEFNDNAKGLLLAKATGGTLDQLAAFWSVARLVVQAADATASPPIPEILESDAAFRRRVQLSLEAHTTAGSRGAYLFHALSASAEVTDASVERPNPGEVRISVLARAGDGTPSQALLDTVAAALTAEEVRPLCDTVIVAAPQITPFSVTAELTLYEGPGDAEVLEAGTAALDRYLSDHHRLGHDITRSGLFAALHQPGVQNVTLTTPAADLVIGPEAAAYCPPEARSVSIGGRDV</sequence>
<dbReference type="OrthoDB" id="9793802at2"/>
<dbReference type="RefSeq" id="WP_142835067.1">
    <property type="nucleotide sequence ID" value="NZ_VFSV01000020.1"/>
</dbReference>
<dbReference type="InterPro" id="IPR052726">
    <property type="entry name" value="Phage_Baseplate_Hub"/>
</dbReference>
<accession>A0A547PW94</accession>
<evidence type="ECO:0000259" key="1">
    <source>
        <dbReference type="Pfam" id="PF26078"/>
    </source>
</evidence>
<evidence type="ECO:0000259" key="2">
    <source>
        <dbReference type="Pfam" id="PF26079"/>
    </source>
</evidence>
<name>A0A547PW94_9RHOB</name>
<reference evidence="3 4" key="1">
    <citation type="submission" date="2019-06" db="EMBL/GenBank/DDBJ databases">
        <title>Paenimaribius caenipelagi gen. nov., sp. nov., isolated from a tidal flat.</title>
        <authorList>
            <person name="Yoon J.-H."/>
        </authorList>
    </citation>
    <scope>NUCLEOTIDE SEQUENCE [LARGE SCALE GENOMIC DNA]</scope>
    <source>
        <strain evidence="3 4">JBTF-M29</strain>
    </source>
</reference>